<dbReference type="HOGENOM" id="CLU_168124_0_0_4"/>
<evidence type="ECO:0000256" key="8">
    <source>
        <dbReference type="ARBA" id="ARBA00030117"/>
    </source>
</evidence>
<dbReference type="InterPro" id="IPR007412">
    <property type="entry name" value="FlgM"/>
</dbReference>
<dbReference type="SUPFAM" id="SSF101498">
    <property type="entry name" value="Anti-sigma factor FlgM"/>
    <property type="match status" value="1"/>
</dbReference>
<evidence type="ECO:0000313" key="12">
    <source>
        <dbReference type="Proteomes" id="UP000008332"/>
    </source>
</evidence>
<comment type="function">
    <text evidence="7">Responsible for the coupling of flagellin expression to flagellar assembly by preventing expression of the flagellin genes when a component of the middle class of proteins is defective. It negatively regulates flagellar genes by inhibiting the activity of FliA by directly binding to FliA.</text>
</comment>
<dbReference type="GO" id="GO:0045892">
    <property type="term" value="P:negative regulation of DNA-templated transcription"/>
    <property type="evidence" value="ECO:0007669"/>
    <property type="project" value="InterPro"/>
</dbReference>
<keyword evidence="12" id="KW-1185">Reference proteome</keyword>
<reference evidence="12" key="1">
    <citation type="submission" date="2006-02" db="EMBL/GenBank/DDBJ databases">
        <title>Complete sequence of chromosome of Rhodoferax ferrireducens DSM 15236.</title>
        <authorList>
            <person name="Copeland A."/>
            <person name="Lucas S."/>
            <person name="Lapidus A."/>
            <person name="Barry K."/>
            <person name="Detter J.C."/>
            <person name="Glavina del Rio T."/>
            <person name="Hammon N."/>
            <person name="Israni S."/>
            <person name="Pitluck S."/>
            <person name="Brettin T."/>
            <person name="Bruce D."/>
            <person name="Han C."/>
            <person name="Tapia R."/>
            <person name="Gilna P."/>
            <person name="Kiss H."/>
            <person name="Schmutz J."/>
            <person name="Larimer F."/>
            <person name="Land M."/>
            <person name="Kyrpides N."/>
            <person name="Ivanova N."/>
            <person name="Richardson P."/>
        </authorList>
    </citation>
    <scope>NUCLEOTIDE SEQUENCE [LARGE SCALE GENOMIC DNA]</scope>
    <source>
        <strain evidence="12">ATCC BAA-621 / DSM 15236 / T118</strain>
    </source>
</reference>
<keyword evidence="5" id="KW-0805">Transcription regulation</keyword>
<dbReference type="RefSeq" id="WP_011465975.1">
    <property type="nucleotide sequence ID" value="NC_007908.1"/>
</dbReference>
<dbReference type="GO" id="GO:0044781">
    <property type="term" value="P:bacterial-type flagellum organization"/>
    <property type="evidence" value="ECO:0007669"/>
    <property type="project" value="UniProtKB-KW"/>
</dbReference>
<keyword evidence="3" id="KW-0678">Repressor</keyword>
<name>Q21S41_ALBFT</name>
<dbReference type="eggNOG" id="COG2747">
    <property type="taxonomic scope" value="Bacteria"/>
</dbReference>
<evidence type="ECO:0000313" key="11">
    <source>
        <dbReference type="EMBL" id="ABD71412.1"/>
    </source>
</evidence>
<gene>
    <name evidence="11" type="ordered locus">Rfer_3712</name>
</gene>
<dbReference type="NCBIfam" id="TIGR03824">
    <property type="entry name" value="FlgM_jcvi"/>
    <property type="match status" value="1"/>
</dbReference>
<feature type="domain" description="Anti-sigma-28 factor FlgM C-terminal" evidence="10">
    <location>
        <begin position="47"/>
        <end position="96"/>
    </location>
</feature>
<evidence type="ECO:0000259" key="10">
    <source>
        <dbReference type="Pfam" id="PF04316"/>
    </source>
</evidence>
<comment type="similarity">
    <text evidence="1">Belongs to the FlgM family.</text>
</comment>
<evidence type="ECO:0000256" key="5">
    <source>
        <dbReference type="ARBA" id="ARBA00023015"/>
    </source>
</evidence>
<dbReference type="InterPro" id="IPR031316">
    <property type="entry name" value="FlgM_C"/>
</dbReference>
<dbReference type="Proteomes" id="UP000008332">
    <property type="component" value="Chromosome"/>
</dbReference>
<sequence>MKIGQPSDNPIPVSSNATPAPPKGGQSPAATATATAAQNAQSAGVAVTVSTLARSLGADKAGEASVIDAKKVASVRSAIEQGTFVVNAEAIADKLLANAQEMLNRTTS</sequence>
<protein>
    <recommendedName>
        <fullName evidence="2">Negative regulator of flagellin synthesis</fullName>
    </recommendedName>
    <alternativeName>
        <fullName evidence="8">Anti-sigma-28 factor</fullName>
    </alternativeName>
</protein>
<dbReference type="EMBL" id="CP000267">
    <property type="protein sequence ID" value="ABD71412.1"/>
    <property type="molecule type" value="Genomic_DNA"/>
</dbReference>
<feature type="region of interest" description="Disordered" evidence="9">
    <location>
        <begin position="1"/>
        <end position="35"/>
    </location>
</feature>
<evidence type="ECO:0000256" key="1">
    <source>
        <dbReference type="ARBA" id="ARBA00005322"/>
    </source>
</evidence>
<dbReference type="OrthoDB" id="5298032at2"/>
<dbReference type="STRING" id="338969.Rfer_3712"/>
<organism evidence="11 12">
    <name type="scientific">Albidiferax ferrireducens (strain ATCC BAA-621 / DSM 15236 / T118)</name>
    <name type="common">Rhodoferax ferrireducens</name>
    <dbReference type="NCBI Taxonomy" id="338969"/>
    <lineage>
        <taxon>Bacteria</taxon>
        <taxon>Pseudomonadati</taxon>
        <taxon>Pseudomonadota</taxon>
        <taxon>Betaproteobacteria</taxon>
        <taxon>Burkholderiales</taxon>
        <taxon>Comamonadaceae</taxon>
        <taxon>Rhodoferax</taxon>
    </lineage>
</organism>
<dbReference type="InterPro" id="IPR035890">
    <property type="entry name" value="Anti-sigma-28_factor_FlgM_sf"/>
</dbReference>
<feature type="compositionally biased region" description="Low complexity" evidence="9">
    <location>
        <begin position="24"/>
        <end position="35"/>
    </location>
</feature>
<feature type="compositionally biased region" description="Polar residues" evidence="9">
    <location>
        <begin position="1"/>
        <end position="18"/>
    </location>
</feature>
<proteinExistence type="inferred from homology"/>
<dbReference type="KEGG" id="rfr:Rfer_3712"/>
<evidence type="ECO:0000256" key="7">
    <source>
        <dbReference type="ARBA" id="ARBA00024739"/>
    </source>
</evidence>
<dbReference type="AlphaFoldDB" id="Q21S41"/>
<evidence type="ECO:0000256" key="6">
    <source>
        <dbReference type="ARBA" id="ARBA00023163"/>
    </source>
</evidence>
<evidence type="ECO:0000256" key="4">
    <source>
        <dbReference type="ARBA" id="ARBA00022795"/>
    </source>
</evidence>
<evidence type="ECO:0000256" key="9">
    <source>
        <dbReference type="SAM" id="MobiDB-lite"/>
    </source>
</evidence>
<dbReference type="Pfam" id="PF04316">
    <property type="entry name" value="FlgM"/>
    <property type="match status" value="1"/>
</dbReference>
<keyword evidence="6" id="KW-0804">Transcription</keyword>
<accession>Q21S41</accession>
<keyword evidence="4" id="KW-1005">Bacterial flagellum biogenesis</keyword>
<evidence type="ECO:0000256" key="2">
    <source>
        <dbReference type="ARBA" id="ARBA00017823"/>
    </source>
</evidence>
<evidence type="ECO:0000256" key="3">
    <source>
        <dbReference type="ARBA" id="ARBA00022491"/>
    </source>
</evidence>